<dbReference type="EnsemblPlants" id="ONIVA07G04510.1">
    <property type="protein sequence ID" value="ONIVA07G04510.1"/>
    <property type="gene ID" value="ONIVA07G04510"/>
</dbReference>
<organism evidence="2">
    <name type="scientific">Oryza nivara</name>
    <name type="common">Indian wild rice</name>
    <name type="synonym">Oryza sativa f. spontanea</name>
    <dbReference type="NCBI Taxonomy" id="4536"/>
    <lineage>
        <taxon>Eukaryota</taxon>
        <taxon>Viridiplantae</taxon>
        <taxon>Streptophyta</taxon>
        <taxon>Embryophyta</taxon>
        <taxon>Tracheophyta</taxon>
        <taxon>Spermatophyta</taxon>
        <taxon>Magnoliopsida</taxon>
        <taxon>Liliopsida</taxon>
        <taxon>Poales</taxon>
        <taxon>Poaceae</taxon>
        <taxon>BOP clade</taxon>
        <taxon>Oryzoideae</taxon>
        <taxon>Oryzeae</taxon>
        <taxon>Oryzinae</taxon>
        <taxon>Oryza</taxon>
    </lineage>
</organism>
<reference evidence="2" key="2">
    <citation type="submission" date="2018-04" db="EMBL/GenBank/DDBJ databases">
        <title>OnivRS2 (Oryza nivara Reference Sequence Version 2).</title>
        <authorList>
            <person name="Zhang J."/>
            <person name="Kudrna D."/>
            <person name="Lee S."/>
            <person name="Talag J."/>
            <person name="Rajasekar S."/>
            <person name="Welchert J."/>
            <person name="Hsing Y.-I."/>
            <person name="Wing R.A."/>
        </authorList>
    </citation>
    <scope>NUCLEOTIDE SEQUENCE [LARGE SCALE GENOMIC DNA]</scope>
    <source>
        <strain evidence="2">SL10</strain>
    </source>
</reference>
<dbReference type="AlphaFoldDB" id="A0A0E0HXM1"/>
<accession>A0A0E0HXM1</accession>
<keyword evidence="1" id="KW-0472">Membrane</keyword>
<keyword evidence="1" id="KW-0812">Transmembrane</keyword>
<name>A0A0E0HXM1_ORYNI</name>
<dbReference type="Gramene" id="ONIVA07G04510.1">
    <property type="protein sequence ID" value="ONIVA07G04510.1"/>
    <property type="gene ID" value="ONIVA07G04510"/>
</dbReference>
<dbReference type="OMA" id="FIFIQYA"/>
<keyword evidence="1" id="KW-1133">Transmembrane helix</keyword>
<reference evidence="2" key="1">
    <citation type="submission" date="2015-04" db="UniProtKB">
        <authorList>
            <consortium name="EnsemblPlants"/>
        </authorList>
    </citation>
    <scope>IDENTIFICATION</scope>
    <source>
        <strain evidence="2">SL10</strain>
    </source>
</reference>
<dbReference type="Proteomes" id="UP000006591">
    <property type="component" value="Chromosome 7"/>
</dbReference>
<keyword evidence="3" id="KW-1185">Reference proteome</keyword>
<proteinExistence type="predicted"/>
<dbReference type="HOGENOM" id="CLU_2945836_0_0_1"/>
<sequence>MTQCHGPWVKAWAIPNNFTRVIFVLLFGASAILVFTGAMPFIFIQYAEVVSRVTLIVGCF</sequence>
<evidence type="ECO:0000256" key="1">
    <source>
        <dbReference type="SAM" id="Phobius"/>
    </source>
</evidence>
<evidence type="ECO:0000313" key="3">
    <source>
        <dbReference type="Proteomes" id="UP000006591"/>
    </source>
</evidence>
<feature type="transmembrane region" description="Helical" evidence="1">
    <location>
        <begin position="21"/>
        <end position="44"/>
    </location>
</feature>
<protein>
    <submittedName>
        <fullName evidence="2">Uncharacterized protein</fullName>
    </submittedName>
</protein>
<evidence type="ECO:0000313" key="2">
    <source>
        <dbReference type="EnsemblPlants" id="ONIVA07G04510.1"/>
    </source>
</evidence>